<dbReference type="eggNOG" id="KOG1075">
    <property type="taxonomic scope" value="Eukaryota"/>
</dbReference>
<reference evidence="3" key="1">
    <citation type="journal article" date="2010" name="Nat. Biotechnol.">
        <title>Draft genome sequence of the oilseed species Ricinus communis.</title>
        <authorList>
            <person name="Chan A.P."/>
            <person name="Crabtree J."/>
            <person name="Zhao Q."/>
            <person name="Lorenzi H."/>
            <person name="Orvis J."/>
            <person name="Puiu D."/>
            <person name="Melake-Berhan A."/>
            <person name="Jones K.M."/>
            <person name="Redman J."/>
            <person name="Chen G."/>
            <person name="Cahoon E.B."/>
            <person name="Gedil M."/>
            <person name="Stanke M."/>
            <person name="Haas B.J."/>
            <person name="Wortman J.R."/>
            <person name="Fraser-Liggett C.M."/>
            <person name="Ravel J."/>
            <person name="Rabinowicz P.D."/>
        </authorList>
    </citation>
    <scope>NUCLEOTIDE SEQUENCE [LARGE SCALE GENOMIC DNA]</scope>
    <source>
        <strain evidence="3">cv. Hale</strain>
    </source>
</reference>
<evidence type="ECO:0000313" key="2">
    <source>
        <dbReference type="EMBL" id="EEF32395.1"/>
    </source>
</evidence>
<gene>
    <name evidence="2" type="ORF">RCOM_1264690</name>
</gene>
<dbReference type="Proteomes" id="UP000008311">
    <property type="component" value="Unassembled WGS sequence"/>
</dbReference>
<sequence>MFDVLLPYLDVALKMPPPRPLLTRDYLLRNVLRTIDNLIGRPLKIDYNTQAGDKGKFARVAVELDLRRPFISRVKVDGNTQSVEYEALLMIYYRYKKYGHVNDLCKENLRDRVSLEIVRSGTLPEKDGNKCLRSWMHTPAKSRKPTEKTTPNITEYQGPNLGGRRNLSRFDALSMLNEDDTK</sequence>
<feature type="region of interest" description="Disordered" evidence="1">
    <location>
        <begin position="137"/>
        <end position="166"/>
    </location>
</feature>
<dbReference type="PANTHER" id="PTHR31286:SF99">
    <property type="entry name" value="DUF4283 DOMAIN-CONTAINING PROTEIN"/>
    <property type="match status" value="1"/>
</dbReference>
<dbReference type="InterPro" id="IPR040256">
    <property type="entry name" value="At4g02000-like"/>
</dbReference>
<evidence type="ECO:0000313" key="3">
    <source>
        <dbReference type="Proteomes" id="UP000008311"/>
    </source>
</evidence>
<evidence type="ECO:0000256" key="1">
    <source>
        <dbReference type="SAM" id="MobiDB-lite"/>
    </source>
</evidence>
<accession>B9SVH1</accession>
<dbReference type="AlphaFoldDB" id="B9SVH1"/>
<dbReference type="PANTHER" id="PTHR31286">
    <property type="entry name" value="GLYCINE-RICH CELL WALL STRUCTURAL PROTEIN 1.8-LIKE"/>
    <property type="match status" value="1"/>
</dbReference>
<protein>
    <submittedName>
        <fullName evidence="2">Uncharacterized protein</fullName>
    </submittedName>
</protein>
<organism evidence="2 3">
    <name type="scientific">Ricinus communis</name>
    <name type="common">Castor bean</name>
    <dbReference type="NCBI Taxonomy" id="3988"/>
    <lineage>
        <taxon>Eukaryota</taxon>
        <taxon>Viridiplantae</taxon>
        <taxon>Streptophyta</taxon>
        <taxon>Embryophyta</taxon>
        <taxon>Tracheophyta</taxon>
        <taxon>Spermatophyta</taxon>
        <taxon>Magnoliopsida</taxon>
        <taxon>eudicotyledons</taxon>
        <taxon>Gunneridae</taxon>
        <taxon>Pentapetalae</taxon>
        <taxon>rosids</taxon>
        <taxon>fabids</taxon>
        <taxon>Malpighiales</taxon>
        <taxon>Euphorbiaceae</taxon>
        <taxon>Acalyphoideae</taxon>
        <taxon>Acalypheae</taxon>
        <taxon>Ricinus</taxon>
    </lineage>
</organism>
<feature type="compositionally biased region" description="Polar residues" evidence="1">
    <location>
        <begin position="148"/>
        <end position="157"/>
    </location>
</feature>
<proteinExistence type="predicted"/>
<keyword evidence="3" id="KW-1185">Reference proteome</keyword>
<name>B9SVH1_RICCO</name>
<dbReference type="InParanoid" id="B9SVH1"/>
<dbReference type="EMBL" id="EQ974168">
    <property type="protein sequence ID" value="EEF32395.1"/>
    <property type="molecule type" value="Genomic_DNA"/>
</dbReference>